<keyword evidence="8 13" id="KW-0812">Transmembrane</keyword>
<feature type="transmembrane region" description="Helical" evidence="13">
    <location>
        <begin position="100"/>
        <end position="125"/>
    </location>
</feature>
<gene>
    <name evidence="14" type="ORF">EQF91_03950</name>
</gene>
<name>A0A4V3IYB3_9FIRM</name>
<organism evidence="14 15">
    <name type="scientific">Helcococcus ovis</name>
    <dbReference type="NCBI Taxonomy" id="72026"/>
    <lineage>
        <taxon>Bacteria</taxon>
        <taxon>Bacillati</taxon>
        <taxon>Bacillota</taxon>
        <taxon>Tissierellia</taxon>
        <taxon>Tissierellales</taxon>
        <taxon>Peptoniphilaceae</taxon>
        <taxon>Helcococcus</taxon>
    </lineage>
</organism>
<feature type="transmembrane region" description="Helical" evidence="13">
    <location>
        <begin position="419"/>
        <end position="440"/>
    </location>
</feature>
<evidence type="ECO:0000256" key="13">
    <source>
        <dbReference type="SAM" id="Phobius"/>
    </source>
</evidence>
<dbReference type="NCBIfam" id="TIGR00797">
    <property type="entry name" value="matE"/>
    <property type="match status" value="1"/>
</dbReference>
<keyword evidence="11 13" id="KW-0472">Membrane</keyword>
<comment type="similarity">
    <text evidence="3">Belongs to the multi antimicrobial extrusion (MATE) (TC 2.A.66.1) family.</text>
</comment>
<comment type="function">
    <text evidence="1">Multidrug efflux pump.</text>
</comment>
<evidence type="ECO:0000256" key="9">
    <source>
        <dbReference type="ARBA" id="ARBA00022989"/>
    </source>
</evidence>
<feature type="transmembrane region" description="Helical" evidence="13">
    <location>
        <begin position="58"/>
        <end position="80"/>
    </location>
</feature>
<keyword evidence="5" id="KW-0813">Transport</keyword>
<dbReference type="GO" id="GO:0042910">
    <property type="term" value="F:xenobiotic transmembrane transporter activity"/>
    <property type="evidence" value="ECO:0007669"/>
    <property type="project" value="InterPro"/>
</dbReference>
<keyword evidence="15" id="KW-1185">Reference proteome</keyword>
<dbReference type="Proteomes" id="UP000297454">
    <property type="component" value="Unassembled WGS sequence"/>
</dbReference>
<dbReference type="PANTHER" id="PTHR43298:SF2">
    <property type="entry name" value="FMN_FAD EXPORTER YEEO-RELATED"/>
    <property type="match status" value="1"/>
</dbReference>
<feature type="transmembrane region" description="Helical" evidence="13">
    <location>
        <begin position="327"/>
        <end position="344"/>
    </location>
</feature>
<dbReference type="GO" id="GO:0015297">
    <property type="term" value="F:antiporter activity"/>
    <property type="evidence" value="ECO:0007669"/>
    <property type="project" value="UniProtKB-KW"/>
</dbReference>
<dbReference type="AlphaFoldDB" id="A0A4V3IYB3"/>
<evidence type="ECO:0000256" key="7">
    <source>
        <dbReference type="ARBA" id="ARBA00022475"/>
    </source>
</evidence>
<evidence type="ECO:0000256" key="4">
    <source>
        <dbReference type="ARBA" id="ARBA00020268"/>
    </source>
</evidence>
<feature type="transmembrane region" description="Helical" evidence="13">
    <location>
        <begin position="248"/>
        <end position="268"/>
    </location>
</feature>
<evidence type="ECO:0000256" key="6">
    <source>
        <dbReference type="ARBA" id="ARBA00022449"/>
    </source>
</evidence>
<evidence type="ECO:0000256" key="1">
    <source>
        <dbReference type="ARBA" id="ARBA00003408"/>
    </source>
</evidence>
<feature type="transmembrane region" description="Helical" evidence="13">
    <location>
        <begin position="196"/>
        <end position="218"/>
    </location>
</feature>
<keyword evidence="7" id="KW-1003">Cell membrane</keyword>
<evidence type="ECO:0000256" key="3">
    <source>
        <dbReference type="ARBA" id="ARBA00010199"/>
    </source>
</evidence>
<dbReference type="GO" id="GO:0006811">
    <property type="term" value="P:monoatomic ion transport"/>
    <property type="evidence" value="ECO:0007669"/>
    <property type="project" value="UniProtKB-KW"/>
</dbReference>
<keyword evidence="10" id="KW-0406">Ion transport</keyword>
<reference evidence="14 15" key="1">
    <citation type="submission" date="2019-01" db="EMBL/GenBank/DDBJ databases">
        <title>Draft Genome Sequences of Helcococcus ovis Strains Isolated from the Uterus and Vagina of Dairy Cows with Metritis.</title>
        <authorList>
            <person name="Cunha F."/>
            <person name="Jeon S.J."/>
            <person name="Kutzer P."/>
            <person name="Galvao K.N."/>
        </authorList>
    </citation>
    <scope>NUCLEOTIDE SEQUENCE [LARGE SCALE GENOMIC DNA]</scope>
    <source>
        <strain evidence="14 15">KG-37</strain>
    </source>
</reference>
<dbReference type="CDD" id="cd13140">
    <property type="entry name" value="MATE_like_1"/>
    <property type="match status" value="1"/>
</dbReference>
<dbReference type="InterPro" id="IPR048279">
    <property type="entry name" value="MdtK-like"/>
</dbReference>
<dbReference type="InterPro" id="IPR050222">
    <property type="entry name" value="MATE_MdtK"/>
</dbReference>
<protein>
    <recommendedName>
        <fullName evidence="4">Probable multidrug resistance protein NorM</fullName>
    </recommendedName>
    <alternativeName>
        <fullName evidence="12">Multidrug-efflux transporter</fullName>
    </alternativeName>
</protein>
<evidence type="ECO:0000313" key="15">
    <source>
        <dbReference type="Proteomes" id="UP000297454"/>
    </source>
</evidence>
<feature type="transmembrane region" description="Helical" evidence="13">
    <location>
        <begin position="20"/>
        <end position="38"/>
    </location>
</feature>
<feature type="transmembrane region" description="Helical" evidence="13">
    <location>
        <begin position="395"/>
        <end position="413"/>
    </location>
</feature>
<feature type="transmembrane region" description="Helical" evidence="13">
    <location>
        <begin position="166"/>
        <end position="190"/>
    </location>
</feature>
<evidence type="ECO:0000256" key="8">
    <source>
        <dbReference type="ARBA" id="ARBA00022692"/>
    </source>
</evidence>
<evidence type="ECO:0000313" key="14">
    <source>
        <dbReference type="EMBL" id="TFF66465.1"/>
    </source>
</evidence>
<evidence type="ECO:0000256" key="10">
    <source>
        <dbReference type="ARBA" id="ARBA00023065"/>
    </source>
</evidence>
<comment type="caution">
    <text evidence="14">The sequence shown here is derived from an EMBL/GenBank/DDBJ whole genome shotgun (WGS) entry which is preliminary data.</text>
</comment>
<feature type="transmembrane region" description="Helical" evidence="13">
    <location>
        <begin position="364"/>
        <end position="388"/>
    </location>
</feature>
<dbReference type="InterPro" id="IPR002528">
    <property type="entry name" value="MATE_fam"/>
</dbReference>
<keyword evidence="6" id="KW-0050">Antiport</keyword>
<dbReference type="PIRSF" id="PIRSF006603">
    <property type="entry name" value="DinF"/>
    <property type="match status" value="1"/>
</dbReference>
<evidence type="ECO:0000256" key="5">
    <source>
        <dbReference type="ARBA" id="ARBA00022448"/>
    </source>
</evidence>
<proteinExistence type="inferred from homology"/>
<dbReference type="Pfam" id="PF01554">
    <property type="entry name" value="MatE"/>
    <property type="match status" value="2"/>
</dbReference>
<keyword evidence="9 13" id="KW-1133">Transmembrane helix</keyword>
<dbReference type="EMBL" id="SCFR01000010">
    <property type="protein sequence ID" value="TFF66465.1"/>
    <property type="molecule type" value="Genomic_DNA"/>
</dbReference>
<evidence type="ECO:0000256" key="12">
    <source>
        <dbReference type="ARBA" id="ARBA00031636"/>
    </source>
</evidence>
<dbReference type="PANTHER" id="PTHR43298">
    <property type="entry name" value="MULTIDRUG RESISTANCE PROTEIN NORM-RELATED"/>
    <property type="match status" value="1"/>
</dbReference>
<evidence type="ECO:0000256" key="2">
    <source>
        <dbReference type="ARBA" id="ARBA00004651"/>
    </source>
</evidence>
<dbReference type="RefSeq" id="WP_134744365.1">
    <property type="nucleotide sequence ID" value="NZ_JBFNFK010000007.1"/>
</dbReference>
<feature type="transmembrane region" description="Helical" evidence="13">
    <location>
        <begin position="131"/>
        <end position="154"/>
    </location>
</feature>
<feature type="transmembrane region" description="Helical" evidence="13">
    <location>
        <begin position="288"/>
        <end position="306"/>
    </location>
</feature>
<sequence length="452" mass="49479">MKKSKTKLNLLEGSILKKLVLLSAPLMATSFVNMAYNMTDAAWLGRLGSDSVAASGSAHFFVWIASALIGISRVGTSIFVAHEYGSNNKNRLKNTIKNGIVLLFLIVLAYSLLINIFAENLIGIYNLNSKVSGLAITYLTIFSYGFIFTGLNMLFSNIYNSLGNSFYPFVANVVGLVINILLDPILIFGFGPIPSMSIAGAAYASVFSQFVVLVILLVDIFRTKNEIYEGIFQGVVSFKDLSIKFKKGFPAGLMSITHAIISLTLARYTSFYGTKPMAVASVGAIIESITWMTTEGLQGAIIGFVGQNFGARLHKRLNRVISTSLKIVFGIGVIGTFVLITFRYRLFSLFIPNESDTIVIGASYLLILGMSQLFMAMEIGIAGVLNGLGETKSPAVVSMIFNILRIPMALALMPHYQFYGIWIAMTISSIFKGIFAYIILIKEKQKVEKVFE</sequence>
<dbReference type="GO" id="GO:0005886">
    <property type="term" value="C:plasma membrane"/>
    <property type="evidence" value="ECO:0007669"/>
    <property type="project" value="UniProtKB-SubCell"/>
</dbReference>
<accession>A0A4V3IYB3</accession>
<evidence type="ECO:0000256" key="11">
    <source>
        <dbReference type="ARBA" id="ARBA00023136"/>
    </source>
</evidence>
<comment type="subcellular location">
    <subcellularLocation>
        <location evidence="2">Cell membrane</location>
        <topology evidence="2">Multi-pass membrane protein</topology>
    </subcellularLocation>
</comment>